<keyword evidence="4" id="KW-1185">Reference proteome</keyword>
<evidence type="ECO:0000313" key="4">
    <source>
        <dbReference type="Proteomes" id="UP000186955"/>
    </source>
</evidence>
<sequence length="120" mass="13495">MRTAICTFLDTTWFLTSKFFGAFFQILLPAVIAGGIVCGVLFAVALAVVHILGWMGWINLDSGPEKKQKKEKEGNAFEAAEEGFDEVLVNVSNDKKRLEIEIEFLEDLLRAKREKLTEID</sequence>
<proteinExistence type="predicted"/>
<evidence type="ECO:0000256" key="2">
    <source>
        <dbReference type="SAM" id="Phobius"/>
    </source>
</evidence>
<dbReference type="AlphaFoldDB" id="A0A1Q5UJT9"/>
<name>A0A1Q5UJT9_9EURO</name>
<gene>
    <name evidence="3" type="ORF">PENSUB_1476</name>
</gene>
<accession>A0A1Q5UJT9</accession>
<keyword evidence="2" id="KW-1133">Transmembrane helix</keyword>
<organism evidence="3 4">
    <name type="scientific">Penicillium subrubescens</name>
    <dbReference type="NCBI Taxonomy" id="1316194"/>
    <lineage>
        <taxon>Eukaryota</taxon>
        <taxon>Fungi</taxon>
        <taxon>Dikarya</taxon>
        <taxon>Ascomycota</taxon>
        <taxon>Pezizomycotina</taxon>
        <taxon>Eurotiomycetes</taxon>
        <taxon>Eurotiomycetidae</taxon>
        <taxon>Eurotiales</taxon>
        <taxon>Aspergillaceae</taxon>
        <taxon>Penicillium</taxon>
    </lineage>
</organism>
<evidence type="ECO:0000256" key="1">
    <source>
        <dbReference type="SAM" id="Coils"/>
    </source>
</evidence>
<feature type="transmembrane region" description="Helical" evidence="2">
    <location>
        <begin position="39"/>
        <end position="60"/>
    </location>
</feature>
<feature type="coiled-coil region" evidence="1">
    <location>
        <begin position="88"/>
        <end position="115"/>
    </location>
</feature>
<keyword evidence="1" id="KW-0175">Coiled coil</keyword>
<dbReference type="EMBL" id="MNBE01000177">
    <property type="protein sequence ID" value="OKP12744.1"/>
    <property type="molecule type" value="Genomic_DNA"/>
</dbReference>
<dbReference type="Proteomes" id="UP000186955">
    <property type="component" value="Unassembled WGS sequence"/>
</dbReference>
<comment type="caution">
    <text evidence="3">The sequence shown here is derived from an EMBL/GenBank/DDBJ whole genome shotgun (WGS) entry which is preliminary data.</text>
</comment>
<feature type="transmembrane region" description="Helical" evidence="2">
    <location>
        <begin position="12"/>
        <end position="33"/>
    </location>
</feature>
<keyword evidence="2" id="KW-0472">Membrane</keyword>
<reference evidence="3 4" key="1">
    <citation type="submission" date="2016-10" db="EMBL/GenBank/DDBJ databases">
        <title>Genome sequence of the ascomycete fungus Penicillium subrubescens.</title>
        <authorList>
            <person name="De Vries R.P."/>
            <person name="Peng M."/>
            <person name="Dilokpimol A."/>
            <person name="Hilden K."/>
            <person name="Makela M.R."/>
            <person name="Grigoriev I."/>
            <person name="Riley R."/>
            <person name="Granchi Z."/>
        </authorList>
    </citation>
    <scope>NUCLEOTIDE SEQUENCE [LARGE SCALE GENOMIC DNA]</scope>
    <source>
        <strain evidence="3 4">CBS 132785</strain>
    </source>
</reference>
<protein>
    <submittedName>
        <fullName evidence="3">Uncharacterized protein</fullName>
    </submittedName>
</protein>
<evidence type="ECO:0000313" key="3">
    <source>
        <dbReference type="EMBL" id="OKP12744.1"/>
    </source>
</evidence>
<keyword evidence="2" id="KW-0812">Transmembrane</keyword>